<feature type="transmembrane region" description="Helical" evidence="8">
    <location>
        <begin position="25"/>
        <end position="49"/>
    </location>
</feature>
<evidence type="ECO:0000256" key="8">
    <source>
        <dbReference type="SAM" id="Phobius"/>
    </source>
</evidence>
<evidence type="ECO:0000256" key="5">
    <source>
        <dbReference type="ARBA" id="ARBA00022753"/>
    </source>
</evidence>
<keyword evidence="10" id="KW-1185">Reference proteome</keyword>
<keyword evidence="7 8" id="KW-0472">Membrane</keyword>
<dbReference type="AlphaFoldDB" id="A0A091D8T8"/>
<evidence type="ECO:0000256" key="3">
    <source>
        <dbReference type="ARBA" id="ARBA00022692"/>
    </source>
</evidence>
<evidence type="ECO:0000256" key="2">
    <source>
        <dbReference type="ARBA" id="ARBA00009908"/>
    </source>
</evidence>
<keyword evidence="3 8" id="KW-0812">Transmembrane</keyword>
<keyword evidence="4" id="KW-0734">Signal transduction inhibitor</keyword>
<gene>
    <name evidence="9" type="ORF">H920_11673</name>
</gene>
<dbReference type="GO" id="GO:0031901">
    <property type="term" value="C:early endosome membrane"/>
    <property type="evidence" value="ECO:0007669"/>
    <property type="project" value="UniProtKB-SubCell"/>
</dbReference>
<dbReference type="eggNOG" id="ENOG502QRYK">
    <property type="taxonomic scope" value="Eukaryota"/>
</dbReference>
<evidence type="ECO:0000313" key="10">
    <source>
        <dbReference type="Proteomes" id="UP000028990"/>
    </source>
</evidence>
<evidence type="ECO:0000256" key="4">
    <source>
        <dbReference type="ARBA" id="ARBA00022700"/>
    </source>
</evidence>
<evidence type="ECO:0000313" key="9">
    <source>
        <dbReference type="EMBL" id="KFO26913.1"/>
    </source>
</evidence>
<proteinExistence type="inferred from homology"/>
<dbReference type="GO" id="GO:0030512">
    <property type="term" value="P:negative regulation of transforming growth factor beta receptor signaling pathway"/>
    <property type="evidence" value="ECO:0007669"/>
    <property type="project" value="InterPro"/>
</dbReference>
<dbReference type="PANTHER" id="PTHR16514">
    <property type="entry name" value="LOW DENSITY LIPOPROTEIN RECEPTOR CLASS A DOMAIN-CONTAINING 4A"/>
    <property type="match status" value="1"/>
</dbReference>
<keyword evidence="6 8" id="KW-1133">Transmembrane helix</keyword>
<comment type="subcellular location">
    <subcellularLocation>
        <location evidence="1">Early endosome membrane</location>
        <topology evidence="1">Single-pass membrane protein</topology>
    </subcellularLocation>
</comment>
<dbReference type="Proteomes" id="UP000028990">
    <property type="component" value="Unassembled WGS sequence"/>
</dbReference>
<dbReference type="EMBL" id="KN123060">
    <property type="protein sequence ID" value="KFO26913.1"/>
    <property type="molecule type" value="Genomic_DNA"/>
</dbReference>
<evidence type="ECO:0000256" key="7">
    <source>
        <dbReference type="ARBA" id="ARBA00023136"/>
    </source>
</evidence>
<dbReference type="PANTHER" id="PTHR16514:SF4">
    <property type="entry name" value="LOW-DENSITY LIPOPROTEIN RECEPTOR CLASS A DOMAIN-CONTAINING PROTEIN 4"/>
    <property type="match status" value="1"/>
</dbReference>
<organism evidence="9 10">
    <name type="scientific">Fukomys damarensis</name>
    <name type="common">Damaraland mole rat</name>
    <name type="synonym">Cryptomys damarensis</name>
    <dbReference type="NCBI Taxonomy" id="885580"/>
    <lineage>
        <taxon>Eukaryota</taxon>
        <taxon>Metazoa</taxon>
        <taxon>Chordata</taxon>
        <taxon>Craniata</taxon>
        <taxon>Vertebrata</taxon>
        <taxon>Euteleostomi</taxon>
        <taxon>Mammalia</taxon>
        <taxon>Eutheria</taxon>
        <taxon>Euarchontoglires</taxon>
        <taxon>Glires</taxon>
        <taxon>Rodentia</taxon>
        <taxon>Hystricomorpha</taxon>
        <taxon>Bathyergidae</taxon>
        <taxon>Fukomys</taxon>
    </lineage>
</organism>
<accession>A0A091D8T8</accession>
<evidence type="ECO:0000256" key="6">
    <source>
        <dbReference type="ARBA" id="ARBA00022989"/>
    </source>
</evidence>
<keyword evidence="5" id="KW-0967">Endosome</keyword>
<sequence length="162" mass="17433">MGSWVLSATQKQGKLLRLPFAELEFAQIIIIVVVVTVMLVVVVCLLSHYKVSTRSFIQRPGPGRRPGEGPPREPAGIITFRAACARAACRVHPTPGPEAQDPVAVQAGSVQNVCRRGTCGLQMLLCCGPEPWRGRDRHLEEAPSDGPEVEVGAEVGLVRCSD</sequence>
<name>A0A091D8T8_FUKDA</name>
<dbReference type="GO" id="GO:0070412">
    <property type="term" value="F:R-SMAD binding"/>
    <property type="evidence" value="ECO:0007669"/>
    <property type="project" value="InterPro"/>
</dbReference>
<reference evidence="9 10" key="1">
    <citation type="submission" date="2013-11" db="EMBL/GenBank/DDBJ databases">
        <title>The Damaraland mole rat (Fukomys damarensis) genome and evolution of African mole rats.</title>
        <authorList>
            <person name="Gladyshev V.N."/>
            <person name="Fang X."/>
        </authorList>
    </citation>
    <scope>NUCLEOTIDE SEQUENCE [LARGE SCALE GENOMIC DNA]</scope>
    <source>
        <tissue evidence="9">Liver</tissue>
    </source>
</reference>
<protein>
    <submittedName>
        <fullName evidence="9">Uncharacterized protein</fullName>
    </submittedName>
</protein>
<comment type="similarity">
    <text evidence="2">Belongs to the PMEPA1 family.</text>
</comment>
<evidence type="ECO:0000256" key="1">
    <source>
        <dbReference type="ARBA" id="ARBA00004391"/>
    </source>
</evidence>
<dbReference type="InterPro" id="IPR043445">
    <property type="entry name" value="TMEPAI/LRAD4"/>
</dbReference>
<dbReference type="GO" id="GO:0000139">
    <property type="term" value="C:Golgi membrane"/>
    <property type="evidence" value="ECO:0007669"/>
    <property type="project" value="TreeGrafter"/>
</dbReference>